<keyword evidence="4" id="KW-1003">Cell membrane</keyword>
<keyword evidence="3 17" id="KW-0894">Sodium channel</keyword>
<dbReference type="Pfam" id="PF17921">
    <property type="entry name" value="Integrase_H2C2"/>
    <property type="match status" value="1"/>
</dbReference>
<feature type="transmembrane region" description="Helical" evidence="20">
    <location>
        <begin position="1349"/>
        <end position="1368"/>
    </location>
</feature>
<evidence type="ECO:0000256" key="18">
    <source>
        <dbReference type="RuleBase" id="RU000688"/>
    </source>
</evidence>
<sequence>AHLSDCQVTVSQDVLLGRCGFIDPSLPLRADLADKPRRGNLSNLLPASASTADGMSPTQLIDAVYSQAFGNSSSQTDMPDIIRRLLENESCLRLARVAATADRRLGECLDFCRGGIYTTGFMAASWPVSVDAFLQPVVQRWLESNAYFLNGSSKTNQSLNEAFIRSASWNLHRAYASLPGTPLSSALKNFLALRFRPADAQGLGALTEESWAYQLQDLASDIGGILGLYMGVSVLTLCELFELLARISVIAFRGRKLRDPLPLNNIEELRAWIEVFDAQARSKGVKDTDRTDDTAGNLALTDAFLGCLGVAQLIKVKQLVAPKPLSQMKWAEIKECLVRFLEPKKRLLIAERAAFMSMRQGDGETVAGFAARLQEQAVVCEFEKLKGENVDPAEQLIKMRLIAGLSNQEVRSKVLEREVSAELSVSQITEYVQQLQMVSKFSFGPLTASGQAEGDSAVHQASPASQEVPEEDSAGANSINAAEMVRPRAGGGQSCQRCGQAQHRRPTDCRALKVTCHKCGKTGHFAKVCRSARTHFVAPNESKHSDSAVTRDEPVFYCGAGTPAAFCDVKINRRQVKMEKDSGASCSLISRKIWEELGRPPLKSPKSRMLAYDGHVMKQLGILECLVETGGPDGRFAAAELPVIECEQKFGLLGRDLLSSLPAHHSDEAKPPSNNRYESLLGIKGADLREGTRMCALMKRLQQRIRTGRWGQVSQVERPYKACREALSVEDGLVIHGTRIVPPPVLRRRILEVAHDEVHPSADNTKAHISKEFWWPGLDRDVRSFVERCQQCSETRPVLQRRIDTWPAESEPWSRVHMDHCEISGVGLLLLLSDSYSGWPEAIQVPDRTADSVLRVLRAVFARNGVPRTLVSDNAPEFKSEKVSQWLRSIGCQELHTPPYHPASNGQAERLVRIIKDGLKAWTKIVPFDHFLQKLLLTIRTSRPSGNRAASPDVLMWGRRLRHPLTMTEQVGDPIWLRMRPGFSPVPAKFVVQHGQNTALVAPADQSDGGLRLAHSNQWTGRPSAPGSPEGAEPEAELPEQLPGAMVEHLPDPEPTVAPMNSGQREPYELRPRQPSRAGTQAAYPYRIWLPEAKPPLARSWLWYPGCWKDSDEASRKPRNGNNSSSNCPAKWKRREEYGLLRLQDLNSSLSTQHRNRAPKKPQPRSQAAHGRNRSRQETSNHPGPDSSSALITTTGAHSKAAGDVPPLSCTQELDRFPRAPELLGLAPRSTANSELVLFDLSISTSSNRTMPRGDQFLATNGKWPSVSRPPQDVKGARLLPAVDRMKCLASVLAWCHSSAWEMSLPHSAVECALAVPLMLAVILLTVIGNTLVILAVFTSRALRQAQNFLIVSLACADMAVGLLVQPLQVKTFLTDDVWLLPRFVCTVFTMSDIFFCTASILNLAAIAVDRYCAIKYPIMYANKRTTGTVLMMIGAAFGLSGAISFGPLLSWTGGGTMKNNTKQLCQLPGDGGYIVFSALGSFYLPAAVIAGLYISIYLALRRRLRRRAAASAVSKFSQVTAMPTPLAQRRPKKAIKEDEEEDNEADDDEDLSSQRLRPPPVELRADSASEAAESEAEPEAGSLAVVGGGSGLASACSHQQSLQVPPRRQPRLAVQLLAPGGHEPASAATSVQEHSRARQKISLSRERRALRTLGIIMGIFILCWLPFFLVYLAGAWGYAPEKRLFRLFVWLGYVNSALNPVIYTVFNADFRRAFARLLRLSAAADSSPDAVRCLPVLGFADDLALLSSTVESAQRQLDRLVSVVASVGLVVNAQKTVVLCVPDDTEAAIFCRGADKQVTRLPRCQQFVYLSGLVPDVREDLRSVAVDLPGLPFVPPRPYLTARGRRCSDRDRDHPVVQRRDLDVDRIARTAGLLCAAFKIGYERVTNAALYRRNGLSRPCELLRHRQLQLAGHIIRAKFVLPATGAGGAAADAAGTLPAGAGGHSAFRRLPAG</sequence>
<evidence type="ECO:0000256" key="4">
    <source>
        <dbReference type="ARBA" id="ARBA00022475"/>
    </source>
</evidence>
<keyword evidence="7 18" id="KW-0297">G-protein coupled receptor</keyword>
<dbReference type="PROSITE" id="PS50158">
    <property type="entry name" value="ZF_CCHC"/>
    <property type="match status" value="1"/>
</dbReference>
<dbReference type="SUPFAM" id="SSF50630">
    <property type="entry name" value="Acid proteases"/>
    <property type="match status" value="1"/>
</dbReference>
<evidence type="ECO:0000256" key="10">
    <source>
        <dbReference type="ARBA" id="ARBA00023136"/>
    </source>
</evidence>
<feature type="compositionally biased region" description="Polar residues" evidence="19">
    <location>
        <begin position="1178"/>
        <end position="1197"/>
    </location>
</feature>
<feature type="transmembrane region" description="Helical" evidence="20">
    <location>
        <begin position="1654"/>
        <end position="1679"/>
    </location>
</feature>
<dbReference type="PANTHER" id="PTHR24248:SF174">
    <property type="entry name" value="TYRAMINE_OCTOPAMINE RECEPTOR"/>
    <property type="match status" value="1"/>
</dbReference>
<dbReference type="PROSITE" id="PS50262">
    <property type="entry name" value="G_PROTEIN_RECEP_F1_2"/>
    <property type="match status" value="1"/>
</dbReference>
<dbReference type="Proteomes" id="UP000095280">
    <property type="component" value="Unplaced"/>
</dbReference>
<keyword evidence="16" id="KW-0479">Metal-binding</keyword>
<dbReference type="SUPFAM" id="SSF53098">
    <property type="entry name" value="Ribonuclease H-like"/>
    <property type="match status" value="1"/>
</dbReference>
<keyword evidence="15 17" id="KW-0407">Ion channel</keyword>
<comment type="subcellular location">
    <subcellularLocation>
        <location evidence="1">Cell membrane</location>
        <topology evidence="1">Multi-pass membrane protein</topology>
    </subcellularLocation>
</comment>
<evidence type="ECO:0000256" key="9">
    <source>
        <dbReference type="ARBA" id="ARBA00023065"/>
    </source>
</evidence>
<dbReference type="Gene3D" id="1.10.340.70">
    <property type="match status" value="1"/>
</dbReference>
<dbReference type="Pfam" id="PF00858">
    <property type="entry name" value="ASC"/>
    <property type="match status" value="1"/>
</dbReference>
<accession>A0A1I8JD84</accession>
<evidence type="ECO:0000259" key="23">
    <source>
        <dbReference type="PROSITE" id="PS50994"/>
    </source>
</evidence>
<feature type="transmembrane region" description="Helical" evidence="20">
    <location>
        <begin position="1474"/>
        <end position="1501"/>
    </location>
</feature>
<feature type="compositionally biased region" description="Acidic residues" evidence="19">
    <location>
        <begin position="1538"/>
        <end position="1552"/>
    </location>
</feature>
<feature type="region of interest" description="Disordered" evidence="19">
    <location>
        <begin position="1523"/>
        <end position="1581"/>
    </location>
</feature>
<keyword evidence="10 20" id="KW-0472">Membrane</keyword>
<keyword evidence="2 17" id="KW-0813">Transport</keyword>
<keyword evidence="16" id="KW-0863">Zinc-finger</keyword>
<evidence type="ECO:0000256" key="11">
    <source>
        <dbReference type="ARBA" id="ARBA00023170"/>
    </source>
</evidence>
<comment type="similarity">
    <text evidence="17">Belongs to the amiloride-sensitive sodium channel (TC 1.A.6) family.</text>
</comment>
<dbReference type="InterPro" id="IPR001878">
    <property type="entry name" value="Znf_CCHC"/>
</dbReference>
<feature type="transmembrane region" description="Helical" evidence="20">
    <location>
        <begin position="1685"/>
        <end position="1707"/>
    </location>
</feature>
<keyword evidence="5 17" id="KW-0812">Transmembrane</keyword>
<feature type="domain" description="CCHC-type" evidence="21">
    <location>
        <begin position="516"/>
        <end position="531"/>
    </location>
</feature>
<dbReference type="PANTHER" id="PTHR24248">
    <property type="entry name" value="ADRENERGIC RECEPTOR-RELATED G-PROTEIN COUPLED RECEPTOR"/>
    <property type="match status" value="1"/>
</dbReference>
<dbReference type="Gene3D" id="2.40.70.10">
    <property type="entry name" value="Acid Proteases"/>
    <property type="match status" value="1"/>
</dbReference>
<keyword evidence="16" id="KW-0862">Zinc</keyword>
<evidence type="ECO:0000259" key="21">
    <source>
        <dbReference type="PROSITE" id="PS50158"/>
    </source>
</evidence>
<feature type="transmembrane region" description="Helical" evidence="20">
    <location>
        <begin position="1314"/>
        <end position="1337"/>
    </location>
</feature>
<dbReference type="InterPro" id="IPR017452">
    <property type="entry name" value="GPCR_Rhodpsn_7TM"/>
</dbReference>
<keyword evidence="6 20" id="KW-1133">Transmembrane helix</keyword>
<dbReference type="Gene3D" id="3.30.420.10">
    <property type="entry name" value="Ribonuclease H-like superfamily/Ribonuclease H"/>
    <property type="match status" value="1"/>
</dbReference>
<dbReference type="Gene3D" id="4.10.60.10">
    <property type="entry name" value="Zinc finger, CCHC-type"/>
    <property type="match status" value="1"/>
</dbReference>
<reference evidence="25" key="1">
    <citation type="submission" date="2016-11" db="UniProtKB">
        <authorList>
            <consortium name="WormBaseParasite"/>
        </authorList>
    </citation>
    <scope>IDENTIFICATION</scope>
</reference>
<dbReference type="GO" id="GO:0005886">
    <property type="term" value="C:plasma membrane"/>
    <property type="evidence" value="ECO:0007669"/>
    <property type="project" value="UniProtKB-SubCell"/>
</dbReference>
<evidence type="ECO:0000256" key="12">
    <source>
        <dbReference type="ARBA" id="ARBA00023180"/>
    </source>
</evidence>
<dbReference type="GO" id="GO:0015074">
    <property type="term" value="P:DNA integration"/>
    <property type="evidence" value="ECO:0007669"/>
    <property type="project" value="InterPro"/>
</dbReference>
<feature type="domain" description="Integrase catalytic" evidence="23">
    <location>
        <begin position="793"/>
        <end position="972"/>
    </location>
</feature>
<name>A0A1I8JD84_9PLAT</name>
<comment type="similarity">
    <text evidence="18">Belongs to the G-protein coupled receptor 1 family.</text>
</comment>
<evidence type="ECO:0000256" key="1">
    <source>
        <dbReference type="ARBA" id="ARBA00004651"/>
    </source>
</evidence>
<dbReference type="SUPFAM" id="SSF81321">
    <property type="entry name" value="Family A G protein-coupled receptor-like"/>
    <property type="match status" value="1"/>
</dbReference>
<dbReference type="InterPro" id="IPR036397">
    <property type="entry name" value="RNaseH_sf"/>
</dbReference>
<evidence type="ECO:0000256" key="20">
    <source>
        <dbReference type="SAM" id="Phobius"/>
    </source>
</evidence>
<evidence type="ECO:0000256" key="7">
    <source>
        <dbReference type="ARBA" id="ARBA00023040"/>
    </source>
</evidence>
<evidence type="ECO:0000256" key="15">
    <source>
        <dbReference type="ARBA" id="ARBA00023303"/>
    </source>
</evidence>
<evidence type="ECO:0000313" key="24">
    <source>
        <dbReference type="Proteomes" id="UP000095280"/>
    </source>
</evidence>
<evidence type="ECO:0000256" key="2">
    <source>
        <dbReference type="ARBA" id="ARBA00022448"/>
    </source>
</evidence>
<keyword evidence="14 18" id="KW-0807">Transducer</keyword>
<dbReference type="GO" id="GO:0008270">
    <property type="term" value="F:zinc ion binding"/>
    <property type="evidence" value="ECO:0007669"/>
    <property type="project" value="UniProtKB-KW"/>
</dbReference>
<keyword evidence="24" id="KW-1185">Reference proteome</keyword>
<dbReference type="SMART" id="SM01381">
    <property type="entry name" value="7TM_GPCR_Srsx"/>
    <property type="match status" value="1"/>
</dbReference>
<keyword evidence="9 17" id="KW-0406">Ion transport</keyword>
<dbReference type="Gene3D" id="1.20.1070.10">
    <property type="entry name" value="Rhodopsin 7-helix transmembrane proteins"/>
    <property type="match status" value="1"/>
</dbReference>
<evidence type="ECO:0000256" key="5">
    <source>
        <dbReference type="ARBA" id="ARBA00022692"/>
    </source>
</evidence>
<dbReference type="Pfam" id="PF00665">
    <property type="entry name" value="rve"/>
    <property type="match status" value="1"/>
</dbReference>
<dbReference type="InterPro" id="IPR001873">
    <property type="entry name" value="ENaC"/>
</dbReference>
<evidence type="ECO:0000313" key="25">
    <source>
        <dbReference type="WBParaSite" id="maker-uti_cns_0046823-snap-gene-0.8-mRNA-1"/>
    </source>
</evidence>
<dbReference type="InterPro" id="IPR041588">
    <property type="entry name" value="Integrase_H2C2"/>
</dbReference>
<feature type="region of interest" description="Disordered" evidence="19">
    <location>
        <begin position="1003"/>
        <end position="1079"/>
    </location>
</feature>
<evidence type="ECO:0000256" key="3">
    <source>
        <dbReference type="ARBA" id="ARBA00022461"/>
    </source>
</evidence>
<keyword evidence="12" id="KW-0325">Glycoprotein</keyword>
<dbReference type="GO" id="GO:0004930">
    <property type="term" value="F:G protein-coupled receptor activity"/>
    <property type="evidence" value="ECO:0007669"/>
    <property type="project" value="UniProtKB-KW"/>
</dbReference>
<feature type="region of interest" description="Disordered" evidence="19">
    <location>
        <begin position="452"/>
        <end position="475"/>
    </location>
</feature>
<protein>
    <submittedName>
        <fullName evidence="25">CCHC-type domain-containing protein</fullName>
    </submittedName>
</protein>
<keyword evidence="13 17" id="KW-0739">Sodium transport</keyword>
<dbReference type="Pfam" id="PF00001">
    <property type="entry name" value="7tm_1"/>
    <property type="match status" value="1"/>
</dbReference>
<dbReference type="Gene3D" id="1.10.287.770">
    <property type="entry name" value="YojJ-like"/>
    <property type="match status" value="1"/>
</dbReference>
<dbReference type="InterPro" id="IPR012337">
    <property type="entry name" value="RNaseH-like_sf"/>
</dbReference>
<evidence type="ECO:0000259" key="22">
    <source>
        <dbReference type="PROSITE" id="PS50262"/>
    </source>
</evidence>
<keyword evidence="8" id="KW-0915">Sodium</keyword>
<dbReference type="PROSITE" id="PS50994">
    <property type="entry name" value="INTEGRASE"/>
    <property type="match status" value="1"/>
</dbReference>
<proteinExistence type="inferred from homology"/>
<feature type="transmembrane region" description="Helical" evidence="20">
    <location>
        <begin position="1388"/>
        <end position="1409"/>
    </location>
</feature>
<evidence type="ECO:0000256" key="6">
    <source>
        <dbReference type="ARBA" id="ARBA00022989"/>
    </source>
</evidence>
<dbReference type="InterPro" id="IPR001584">
    <property type="entry name" value="Integrase_cat-core"/>
</dbReference>
<feature type="domain" description="G-protein coupled receptors family 1 profile" evidence="22">
    <location>
        <begin position="1329"/>
        <end position="1704"/>
    </location>
</feature>
<evidence type="ECO:0000256" key="8">
    <source>
        <dbReference type="ARBA" id="ARBA00023053"/>
    </source>
</evidence>
<dbReference type="PROSITE" id="PS00237">
    <property type="entry name" value="G_PROTEIN_RECEP_F1_1"/>
    <property type="match status" value="1"/>
</dbReference>
<dbReference type="GO" id="GO:0005272">
    <property type="term" value="F:sodium channel activity"/>
    <property type="evidence" value="ECO:0007669"/>
    <property type="project" value="UniProtKB-KW"/>
</dbReference>
<keyword evidence="11 18" id="KW-0675">Receptor</keyword>
<evidence type="ECO:0000256" key="16">
    <source>
        <dbReference type="PROSITE-ProRule" id="PRU00047"/>
    </source>
</evidence>
<dbReference type="GO" id="GO:0003676">
    <property type="term" value="F:nucleic acid binding"/>
    <property type="evidence" value="ECO:0007669"/>
    <property type="project" value="InterPro"/>
</dbReference>
<dbReference type="WBParaSite" id="maker-uti_cns_0046823-snap-gene-0.8-mRNA-1">
    <property type="protein sequence ID" value="maker-uti_cns_0046823-snap-gene-0.8-mRNA-1"/>
    <property type="gene ID" value="maker-uti_cns_0046823-snap-gene-0.8"/>
</dbReference>
<dbReference type="SMART" id="SM00343">
    <property type="entry name" value="ZnF_C2HC"/>
    <property type="match status" value="2"/>
</dbReference>
<evidence type="ECO:0000256" key="14">
    <source>
        <dbReference type="ARBA" id="ARBA00023224"/>
    </source>
</evidence>
<dbReference type="InterPro" id="IPR000276">
    <property type="entry name" value="GPCR_Rhodpsn"/>
</dbReference>
<feature type="compositionally biased region" description="Basic residues" evidence="19">
    <location>
        <begin position="1154"/>
        <end position="1163"/>
    </location>
</feature>
<dbReference type="PRINTS" id="PR00237">
    <property type="entry name" value="GPCRRHODOPSN"/>
</dbReference>
<evidence type="ECO:0000256" key="17">
    <source>
        <dbReference type="RuleBase" id="RU000679"/>
    </source>
</evidence>
<organism evidence="24 25">
    <name type="scientific">Macrostomum lignano</name>
    <dbReference type="NCBI Taxonomy" id="282301"/>
    <lineage>
        <taxon>Eukaryota</taxon>
        <taxon>Metazoa</taxon>
        <taxon>Spiralia</taxon>
        <taxon>Lophotrochozoa</taxon>
        <taxon>Platyhelminthes</taxon>
        <taxon>Rhabditophora</taxon>
        <taxon>Macrostomorpha</taxon>
        <taxon>Macrostomida</taxon>
        <taxon>Macrostomidae</taxon>
        <taxon>Macrostomum</taxon>
    </lineage>
</organism>
<dbReference type="CDD" id="cd14967">
    <property type="entry name" value="7tmA_amine_R-like"/>
    <property type="match status" value="1"/>
</dbReference>
<feature type="region of interest" description="Disordered" evidence="19">
    <location>
        <begin position="1149"/>
        <end position="1212"/>
    </location>
</feature>
<evidence type="ECO:0000256" key="19">
    <source>
        <dbReference type="SAM" id="MobiDB-lite"/>
    </source>
</evidence>
<dbReference type="InterPro" id="IPR021109">
    <property type="entry name" value="Peptidase_aspartic_dom_sf"/>
</dbReference>
<evidence type="ECO:0000256" key="13">
    <source>
        <dbReference type="ARBA" id="ARBA00023201"/>
    </source>
</evidence>
<feature type="transmembrane region" description="Helical" evidence="20">
    <location>
        <begin position="1430"/>
        <end position="1454"/>
    </location>
</feature>